<organism evidence="1 2">
    <name type="scientific">Gossypium arboreum</name>
    <name type="common">Tree cotton</name>
    <name type="synonym">Gossypium nanking</name>
    <dbReference type="NCBI Taxonomy" id="29729"/>
    <lineage>
        <taxon>Eukaryota</taxon>
        <taxon>Viridiplantae</taxon>
        <taxon>Streptophyta</taxon>
        <taxon>Embryophyta</taxon>
        <taxon>Tracheophyta</taxon>
        <taxon>Spermatophyta</taxon>
        <taxon>Magnoliopsida</taxon>
        <taxon>eudicotyledons</taxon>
        <taxon>Gunneridae</taxon>
        <taxon>Pentapetalae</taxon>
        <taxon>rosids</taxon>
        <taxon>malvids</taxon>
        <taxon>Malvales</taxon>
        <taxon>Malvaceae</taxon>
        <taxon>Malvoideae</taxon>
        <taxon>Gossypium</taxon>
    </lineage>
</organism>
<evidence type="ECO:0000313" key="1">
    <source>
        <dbReference type="EMBL" id="KHG24347.1"/>
    </source>
</evidence>
<evidence type="ECO:0000313" key="2">
    <source>
        <dbReference type="Proteomes" id="UP000032142"/>
    </source>
</evidence>
<proteinExistence type="predicted"/>
<name>A0A0B0PHG9_GOSAR</name>
<protein>
    <submittedName>
        <fullName evidence="1">Uncharacterized protein</fullName>
    </submittedName>
</protein>
<dbReference type="Proteomes" id="UP000032142">
    <property type="component" value="Unassembled WGS sequence"/>
</dbReference>
<dbReference type="EMBL" id="KN428514">
    <property type="protein sequence ID" value="KHG24347.1"/>
    <property type="molecule type" value="Genomic_DNA"/>
</dbReference>
<sequence length="29" mass="3466">MCDYPSVLPNSEWFIGQRYVVFECVKRAK</sequence>
<dbReference type="AlphaFoldDB" id="A0A0B0PHG9"/>
<keyword evidence="2" id="KW-1185">Reference proteome</keyword>
<gene>
    <name evidence="1" type="ORF">F383_31616</name>
</gene>
<accession>A0A0B0PHG9</accession>
<reference evidence="2" key="1">
    <citation type="submission" date="2014-09" db="EMBL/GenBank/DDBJ databases">
        <authorList>
            <person name="Mudge J."/>
            <person name="Ramaraj T."/>
            <person name="Lindquist I.E."/>
            <person name="Bharti A.K."/>
            <person name="Sundararajan A."/>
            <person name="Cameron C.T."/>
            <person name="Woodward J.E."/>
            <person name="May G.D."/>
            <person name="Brubaker C."/>
            <person name="Broadhvest J."/>
            <person name="Wilkins T.A."/>
        </authorList>
    </citation>
    <scope>NUCLEOTIDE SEQUENCE</scope>
    <source>
        <strain evidence="2">cv. AKA8401</strain>
    </source>
</reference>